<feature type="coiled-coil region" evidence="2">
    <location>
        <begin position="83"/>
        <end position="110"/>
    </location>
</feature>
<keyword evidence="7" id="KW-1185">Reference proteome</keyword>
<dbReference type="NCBIfam" id="NF047375">
    <property type="entry name" value="HeatShock_HspR"/>
    <property type="match status" value="1"/>
</dbReference>
<dbReference type="Proteomes" id="UP000075221">
    <property type="component" value="Chromosome"/>
</dbReference>
<dbReference type="SMART" id="SM00422">
    <property type="entry name" value="HTH_MERR"/>
    <property type="match status" value="1"/>
</dbReference>
<reference evidence="4 6" key="2">
    <citation type="submission" date="2016-02" db="EMBL/GenBank/DDBJ databases">
        <title>Complete Genome Sequence of Propionibacterium acidipropionici ATCC 55737.</title>
        <authorList>
            <person name="Luna Flores C.H."/>
            <person name="Nielsen L.K."/>
            <person name="Marcellin E."/>
        </authorList>
    </citation>
    <scope>NUCLEOTIDE SEQUENCE [LARGE SCALE GENOMIC DNA]</scope>
    <source>
        <strain evidence="4 6">ATCC 55737</strain>
    </source>
</reference>
<feature type="domain" description="HTH merR-type" evidence="3">
    <location>
        <begin position="17"/>
        <end position="86"/>
    </location>
</feature>
<dbReference type="PANTHER" id="PTHR30204">
    <property type="entry name" value="REDOX-CYCLING DRUG-SENSING TRANSCRIPTIONAL ACTIVATOR SOXR"/>
    <property type="match status" value="1"/>
</dbReference>
<dbReference type="RefSeq" id="WP_015069463.1">
    <property type="nucleotide sequence ID" value="NZ_CP013126.1"/>
</dbReference>
<protein>
    <submittedName>
        <fullName evidence="4">MerR family transcriptional regulator</fullName>
    </submittedName>
</protein>
<dbReference type="Pfam" id="PF13411">
    <property type="entry name" value="MerR_1"/>
    <property type="match status" value="1"/>
</dbReference>
<dbReference type="Gene3D" id="1.10.1660.10">
    <property type="match status" value="1"/>
</dbReference>
<dbReference type="KEGG" id="aaci:ASQ49_01225"/>
<organism evidence="4 6">
    <name type="scientific">Acidipropionibacterium acidipropionici</name>
    <dbReference type="NCBI Taxonomy" id="1748"/>
    <lineage>
        <taxon>Bacteria</taxon>
        <taxon>Bacillati</taxon>
        <taxon>Actinomycetota</taxon>
        <taxon>Actinomycetes</taxon>
        <taxon>Propionibacteriales</taxon>
        <taxon>Propionibacteriaceae</taxon>
        <taxon>Acidipropionibacterium</taxon>
    </lineage>
</organism>
<dbReference type="GO" id="GO:0003700">
    <property type="term" value="F:DNA-binding transcription factor activity"/>
    <property type="evidence" value="ECO:0007669"/>
    <property type="project" value="InterPro"/>
</dbReference>
<dbReference type="AlphaFoldDB" id="A0A142KJJ5"/>
<dbReference type="GeneID" id="88083685"/>
<dbReference type="PANTHER" id="PTHR30204:SF58">
    <property type="entry name" value="HTH-TYPE TRANSCRIPTIONAL REGULATOR YFMP"/>
    <property type="match status" value="1"/>
</dbReference>
<dbReference type="EMBL" id="CP014352">
    <property type="protein sequence ID" value="AMS06283.1"/>
    <property type="molecule type" value="Genomic_DNA"/>
</dbReference>
<evidence type="ECO:0000313" key="4">
    <source>
        <dbReference type="EMBL" id="AMS06283.1"/>
    </source>
</evidence>
<evidence type="ECO:0000313" key="7">
    <source>
        <dbReference type="Proteomes" id="UP000178666"/>
    </source>
</evidence>
<evidence type="ECO:0000256" key="2">
    <source>
        <dbReference type="SAM" id="Coils"/>
    </source>
</evidence>
<evidence type="ECO:0000259" key="3">
    <source>
        <dbReference type="PROSITE" id="PS50937"/>
    </source>
</evidence>
<evidence type="ECO:0000313" key="5">
    <source>
        <dbReference type="EMBL" id="AOZ47738.1"/>
    </source>
</evidence>
<dbReference type="Proteomes" id="UP000178666">
    <property type="component" value="Chromosome"/>
</dbReference>
<evidence type="ECO:0000256" key="1">
    <source>
        <dbReference type="ARBA" id="ARBA00023125"/>
    </source>
</evidence>
<dbReference type="SUPFAM" id="SSF46955">
    <property type="entry name" value="Putative DNA-binding domain"/>
    <property type="match status" value="1"/>
</dbReference>
<name>A0A142KJJ5_9ACTN</name>
<gene>
    <name evidence="5" type="ORF">A8L58_14810</name>
    <name evidence="4" type="ORF">AXH35_13360</name>
</gene>
<reference evidence="5 7" key="1">
    <citation type="journal article" date="2016" name="Plant Dis.">
        <title>Improved production of propionic acid using genome shuffling.</title>
        <authorList>
            <person name="Luna-Flores C.H."/>
            <person name="Palfreyman R.W."/>
            <person name="Kromer J.O."/>
            <person name="Nielsen L.K."/>
            <person name="Marcellin E."/>
        </authorList>
    </citation>
    <scope>NUCLEOTIDE SEQUENCE [LARGE SCALE GENOMIC DNA]</scope>
    <source>
        <strain evidence="5 7">F3E8</strain>
    </source>
</reference>
<dbReference type="CDD" id="cd04766">
    <property type="entry name" value="HTH_HspR"/>
    <property type="match status" value="1"/>
</dbReference>
<dbReference type="PROSITE" id="PS50937">
    <property type="entry name" value="HTH_MERR_2"/>
    <property type="match status" value="1"/>
</dbReference>
<dbReference type="GO" id="GO:0003677">
    <property type="term" value="F:DNA binding"/>
    <property type="evidence" value="ECO:0007669"/>
    <property type="project" value="UniProtKB-KW"/>
</dbReference>
<dbReference type="EMBL" id="CP015970">
    <property type="protein sequence ID" value="AOZ47738.1"/>
    <property type="molecule type" value="Genomic_DNA"/>
</dbReference>
<dbReference type="InterPro" id="IPR047057">
    <property type="entry name" value="MerR_fam"/>
</dbReference>
<evidence type="ECO:0000313" key="6">
    <source>
        <dbReference type="Proteomes" id="UP000075221"/>
    </source>
</evidence>
<dbReference type="InterPro" id="IPR009061">
    <property type="entry name" value="DNA-bd_dom_put_sf"/>
</dbReference>
<keyword evidence="2" id="KW-0175">Coiled coil</keyword>
<proteinExistence type="predicted"/>
<dbReference type="OrthoDB" id="5345718at2"/>
<accession>A0A142KJJ5</accession>
<dbReference type="InterPro" id="IPR000551">
    <property type="entry name" value="MerR-type_HTH_dom"/>
</dbReference>
<keyword evidence="1" id="KW-0238">DNA-binding</keyword>
<sequence>MADEQAGLARIDQDAPIFPISVAAELAGMHPQTLRTYDRLGLVVPSRARGRGRRYSPRDVARLRTVQHLSQEEGINLNGIRRIIELETRIEHLSEQVDQLSQTVRRMQAMGYEGQADPRVFTAESTGRVHMGRTIVHAQLALPAR</sequence>